<comment type="similarity">
    <text evidence="2">Belongs to the glycosyltransferase 31 family. Beta3-Gal-T subfamily.</text>
</comment>
<dbReference type="PANTHER" id="PTHR23033">
    <property type="entry name" value="BETA1,3-GALACTOSYLTRANSFERASE"/>
    <property type="match status" value="1"/>
</dbReference>
<evidence type="ECO:0000313" key="9">
    <source>
        <dbReference type="Proteomes" id="UP000179807"/>
    </source>
</evidence>
<evidence type="ECO:0000256" key="5">
    <source>
        <dbReference type="ARBA" id="ARBA00022989"/>
    </source>
</evidence>
<keyword evidence="5 7" id="KW-1133">Transmembrane helix</keyword>
<dbReference type="GO" id="GO:0016020">
    <property type="term" value="C:membrane"/>
    <property type="evidence" value="ECO:0007669"/>
    <property type="project" value="UniProtKB-SubCell"/>
</dbReference>
<evidence type="ECO:0000256" key="6">
    <source>
        <dbReference type="ARBA" id="ARBA00023136"/>
    </source>
</evidence>
<organism evidence="8 9">
    <name type="scientific">Tritrichomonas foetus</name>
    <dbReference type="NCBI Taxonomy" id="1144522"/>
    <lineage>
        <taxon>Eukaryota</taxon>
        <taxon>Metamonada</taxon>
        <taxon>Parabasalia</taxon>
        <taxon>Tritrichomonadida</taxon>
        <taxon>Tritrichomonadidae</taxon>
        <taxon>Tritrichomonas</taxon>
    </lineage>
</organism>
<evidence type="ECO:0000256" key="1">
    <source>
        <dbReference type="ARBA" id="ARBA00004606"/>
    </source>
</evidence>
<dbReference type="PANTHER" id="PTHR23033:SF50">
    <property type="entry name" value="HEXOSYLTRANSFERASE"/>
    <property type="match status" value="1"/>
</dbReference>
<proteinExistence type="inferred from homology"/>
<keyword evidence="4" id="KW-0735">Signal-anchor</keyword>
<dbReference type="Proteomes" id="UP000179807">
    <property type="component" value="Unassembled WGS sequence"/>
</dbReference>
<evidence type="ECO:0000256" key="3">
    <source>
        <dbReference type="ARBA" id="ARBA00022692"/>
    </source>
</evidence>
<sequence length="350" mass="40494">MKKGSHKNKSNREGNCVLISSAAIIILIFIVLEFINLVSNFSHPFVYNVIDDSASFAASQAAAEAAKNKITKSNTSIAFYIIAGASQSKLDPDLRGIFWEHQLKDFDFNYTLQYLSDGPLRVNGIDFMVLPANGPRTFQDAQFCIRTPETWRHFYQYNLDKKWYYRGIHDTYVNLPELLKFIDELEKKGDPMTTYNFAFNMHEYGLQYYPQGGTGYLFSNYAMRKFYENIELFTQLCRGSFDDVALTYFFKKMGLDVMDYQTNKFIVTWPNTENDVILKKQYSKVPKCPPYYQLYPNAPKLIPAPAHTVASVHMHRVPMDLPPRLIEEAPDDFAVFFPDANTPRFCRMTK</sequence>
<keyword evidence="3 7" id="KW-0812">Transmembrane</keyword>
<reference evidence="8" key="1">
    <citation type="submission" date="2016-10" db="EMBL/GenBank/DDBJ databases">
        <authorList>
            <person name="Benchimol M."/>
            <person name="Almeida L.G."/>
            <person name="Vasconcelos A.T."/>
            <person name="Perreira-Neves A."/>
            <person name="Rosa I.A."/>
            <person name="Tasca T."/>
            <person name="Bogo M.R."/>
            <person name="de Souza W."/>
        </authorList>
    </citation>
    <scope>NUCLEOTIDE SEQUENCE [LARGE SCALE GENOMIC DNA]</scope>
    <source>
        <strain evidence="8">K</strain>
    </source>
</reference>
<gene>
    <name evidence="8" type="ORF">TRFO_13500</name>
</gene>
<protein>
    <submittedName>
        <fullName evidence="8">Uncharacterized protein</fullName>
    </submittedName>
</protein>
<comment type="subcellular location">
    <subcellularLocation>
        <location evidence="1">Membrane</location>
        <topology evidence="1">Single-pass type II membrane protein</topology>
    </subcellularLocation>
</comment>
<accession>A0A1J4KXN8</accession>
<dbReference type="Gene3D" id="3.90.550.50">
    <property type="match status" value="1"/>
</dbReference>
<dbReference type="EMBL" id="MLAK01000156">
    <property type="protein sequence ID" value="OHT16017.1"/>
    <property type="molecule type" value="Genomic_DNA"/>
</dbReference>
<dbReference type="InterPro" id="IPR026050">
    <property type="entry name" value="C1GALT1/C1GALT1_chp1"/>
</dbReference>
<evidence type="ECO:0000313" key="8">
    <source>
        <dbReference type="EMBL" id="OHT16017.1"/>
    </source>
</evidence>
<feature type="transmembrane region" description="Helical" evidence="7">
    <location>
        <begin position="16"/>
        <end position="38"/>
    </location>
</feature>
<dbReference type="GeneID" id="94831993"/>
<name>A0A1J4KXN8_9EUKA</name>
<dbReference type="VEuPathDB" id="TrichDB:TRFO_13500"/>
<keyword evidence="6 7" id="KW-0472">Membrane</keyword>
<dbReference type="AlphaFoldDB" id="A0A1J4KXN8"/>
<comment type="caution">
    <text evidence="8">The sequence shown here is derived from an EMBL/GenBank/DDBJ whole genome shotgun (WGS) entry which is preliminary data.</text>
</comment>
<dbReference type="RefSeq" id="XP_068369153.1">
    <property type="nucleotide sequence ID" value="XM_068497289.1"/>
</dbReference>
<keyword evidence="9" id="KW-1185">Reference proteome</keyword>
<evidence type="ECO:0000256" key="4">
    <source>
        <dbReference type="ARBA" id="ARBA00022968"/>
    </source>
</evidence>
<dbReference type="OrthoDB" id="414175at2759"/>
<evidence type="ECO:0000256" key="7">
    <source>
        <dbReference type="SAM" id="Phobius"/>
    </source>
</evidence>
<evidence type="ECO:0000256" key="2">
    <source>
        <dbReference type="ARBA" id="ARBA00006462"/>
    </source>
</evidence>